<dbReference type="OrthoDB" id="10593816at2759"/>
<dbReference type="Proteomes" id="UP000499080">
    <property type="component" value="Unassembled WGS sequence"/>
</dbReference>
<organism evidence="1 2">
    <name type="scientific">Araneus ventricosus</name>
    <name type="common">Orbweaver spider</name>
    <name type="synonym">Epeira ventricosa</name>
    <dbReference type="NCBI Taxonomy" id="182803"/>
    <lineage>
        <taxon>Eukaryota</taxon>
        <taxon>Metazoa</taxon>
        <taxon>Ecdysozoa</taxon>
        <taxon>Arthropoda</taxon>
        <taxon>Chelicerata</taxon>
        <taxon>Arachnida</taxon>
        <taxon>Araneae</taxon>
        <taxon>Araneomorphae</taxon>
        <taxon>Entelegynae</taxon>
        <taxon>Araneoidea</taxon>
        <taxon>Araneidae</taxon>
        <taxon>Araneus</taxon>
    </lineage>
</organism>
<dbReference type="EMBL" id="BGPR01000152">
    <property type="protein sequence ID" value="GBL99947.1"/>
    <property type="molecule type" value="Genomic_DNA"/>
</dbReference>
<evidence type="ECO:0000313" key="2">
    <source>
        <dbReference type="Proteomes" id="UP000499080"/>
    </source>
</evidence>
<comment type="caution">
    <text evidence="1">The sequence shown here is derived from an EMBL/GenBank/DDBJ whole genome shotgun (WGS) entry which is preliminary data.</text>
</comment>
<protein>
    <submittedName>
        <fullName evidence="1">Uncharacterized protein</fullName>
    </submittedName>
</protein>
<accession>A0A4Y2C856</accession>
<evidence type="ECO:0000313" key="1">
    <source>
        <dbReference type="EMBL" id="GBL99947.1"/>
    </source>
</evidence>
<keyword evidence="2" id="KW-1185">Reference proteome</keyword>
<dbReference type="AlphaFoldDB" id="A0A4Y2C856"/>
<gene>
    <name evidence="1" type="ORF">AVEN_19434_1</name>
</gene>
<name>A0A4Y2C856_ARAVE</name>
<sequence>MGGYAIVIVQPIAPAHRADRLRLEDDSELLGRTFGSYLIVIRLSCITRALTWSMMSSFLDVENLPERASLSTNGRPSLKWLYQSLICAVPIASATEA</sequence>
<proteinExistence type="predicted"/>
<reference evidence="1 2" key="1">
    <citation type="journal article" date="2019" name="Sci. Rep.">
        <title>Orb-weaving spider Araneus ventricosus genome elucidates the spidroin gene catalogue.</title>
        <authorList>
            <person name="Kono N."/>
            <person name="Nakamura H."/>
            <person name="Ohtoshi R."/>
            <person name="Moran D.A.P."/>
            <person name="Shinohara A."/>
            <person name="Yoshida Y."/>
            <person name="Fujiwara M."/>
            <person name="Mori M."/>
            <person name="Tomita M."/>
            <person name="Arakawa K."/>
        </authorList>
    </citation>
    <scope>NUCLEOTIDE SEQUENCE [LARGE SCALE GENOMIC DNA]</scope>
</reference>